<keyword evidence="2" id="KW-1133">Transmembrane helix</keyword>
<evidence type="ECO:0008006" key="5">
    <source>
        <dbReference type="Google" id="ProtNLM"/>
    </source>
</evidence>
<feature type="region of interest" description="Disordered" evidence="1">
    <location>
        <begin position="1"/>
        <end position="29"/>
    </location>
</feature>
<dbReference type="Proteomes" id="UP000823388">
    <property type="component" value="Chromosome 2K"/>
</dbReference>
<keyword evidence="2" id="KW-0812">Transmembrane</keyword>
<feature type="transmembrane region" description="Helical" evidence="2">
    <location>
        <begin position="131"/>
        <end position="151"/>
    </location>
</feature>
<feature type="compositionally biased region" description="Basic and acidic residues" evidence="1">
    <location>
        <begin position="14"/>
        <end position="26"/>
    </location>
</feature>
<evidence type="ECO:0000256" key="1">
    <source>
        <dbReference type="SAM" id="MobiDB-lite"/>
    </source>
</evidence>
<feature type="transmembrane region" description="Helical" evidence="2">
    <location>
        <begin position="67"/>
        <end position="85"/>
    </location>
</feature>
<evidence type="ECO:0000313" key="4">
    <source>
        <dbReference type="Proteomes" id="UP000823388"/>
    </source>
</evidence>
<evidence type="ECO:0000256" key="2">
    <source>
        <dbReference type="SAM" id="Phobius"/>
    </source>
</evidence>
<dbReference type="EMBL" id="CM029039">
    <property type="protein sequence ID" value="KAG2640219.1"/>
    <property type="molecule type" value="Genomic_DNA"/>
</dbReference>
<sequence>MRDMIFSPSQGRVSQEERSKISDAEYKNGNADTKGLREVLIPVFLSPKKRGKDGKQEDDEIWNKRQIMYIFVLTTTAGLVFLLQPLLPAAFGRWIIMVVAAAWGAGSIGLPCGLHGTARCEKECSRHVGRFIYTLFSVLVIYGFYLAAMRIGDAPAPTPSPSLKGGDRTSADSNGEFSWAFCFGMIGLFVLLGNLWSSVRGCCTGGDRDP</sequence>
<accession>A0A8T0WAF9</accession>
<dbReference type="AlphaFoldDB" id="A0A8T0WAF9"/>
<name>A0A8T0WAF9_PANVG</name>
<comment type="caution">
    <text evidence="3">The sequence shown here is derived from an EMBL/GenBank/DDBJ whole genome shotgun (WGS) entry which is preliminary data.</text>
</comment>
<protein>
    <recommendedName>
        <fullName evidence="5">Transmembrane protein</fullName>
    </recommendedName>
</protein>
<organism evidence="3 4">
    <name type="scientific">Panicum virgatum</name>
    <name type="common">Blackwell switchgrass</name>
    <dbReference type="NCBI Taxonomy" id="38727"/>
    <lineage>
        <taxon>Eukaryota</taxon>
        <taxon>Viridiplantae</taxon>
        <taxon>Streptophyta</taxon>
        <taxon>Embryophyta</taxon>
        <taxon>Tracheophyta</taxon>
        <taxon>Spermatophyta</taxon>
        <taxon>Magnoliopsida</taxon>
        <taxon>Liliopsida</taxon>
        <taxon>Poales</taxon>
        <taxon>Poaceae</taxon>
        <taxon>PACMAD clade</taxon>
        <taxon>Panicoideae</taxon>
        <taxon>Panicodae</taxon>
        <taxon>Paniceae</taxon>
        <taxon>Panicinae</taxon>
        <taxon>Panicum</taxon>
        <taxon>Panicum sect. Hiantes</taxon>
    </lineage>
</organism>
<feature type="transmembrane region" description="Helical" evidence="2">
    <location>
        <begin position="177"/>
        <end position="196"/>
    </location>
</feature>
<proteinExistence type="predicted"/>
<reference evidence="3" key="1">
    <citation type="submission" date="2020-05" db="EMBL/GenBank/DDBJ databases">
        <title>WGS assembly of Panicum virgatum.</title>
        <authorList>
            <person name="Lovell J.T."/>
            <person name="Jenkins J."/>
            <person name="Shu S."/>
            <person name="Juenger T.E."/>
            <person name="Schmutz J."/>
        </authorList>
    </citation>
    <scope>NUCLEOTIDE SEQUENCE</scope>
    <source>
        <strain evidence="3">AP13</strain>
    </source>
</reference>
<keyword evidence="2" id="KW-0472">Membrane</keyword>
<feature type="transmembrane region" description="Helical" evidence="2">
    <location>
        <begin position="91"/>
        <end position="110"/>
    </location>
</feature>
<evidence type="ECO:0000313" key="3">
    <source>
        <dbReference type="EMBL" id="KAG2640219.1"/>
    </source>
</evidence>
<gene>
    <name evidence="3" type="ORF">PVAP13_2KG058700</name>
</gene>
<keyword evidence="4" id="KW-1185">Reference proteome</keyword>